<dbReference type="AlphaFoldDB" id="A0A917FFH9"/>
<evidence type="ECO:0000313" key="2">
    <source>
        <dbReference type="Proteomes" id="UP000606044"/>
    </source>
</evidence>
<reference evidence="1" key="1">
    <citation type="journal article" date="2014" name="Int. J. Syst. Evol. Microbiol.">
        <title>Complete genome sequence of Corynebacterium casei LMG S-19264T (=DSM 44701T), isolated from a smear-ripened cheese.</title>
        <authorList>
            <consortium name="US DOE Joint Genome Institute (JGI-PGF)"/>
            <person name="Walter F."/>
            <person name="Albersmeier A."/>
            <person name="Kalinowski J."/>
            <person name="Ruckert C."/>
        </authorList>
    </citation>
    <scope>NUCLEOTIDE SEQUENCE</scope>
    <source>
        <strain evidence="1">CCM 7897</strain>
    </source>
</reference>
<dbReference type="InterPro" id="IPR010843">
    <property type="entry name" value="Uncharacterised_AroM"/>
</dbReference>
<evidence type="ECO:0008006" key="3">
    <source>
        <dbReference type="Google" id="ProtNLM"/>
    </source>
</evidence>
<dbReference type="RefSeq" id="WP_244644463.1">
    <property type="nucleotide sequence ID" value="NZ_BMCT01000004.1"/>
</dbReference>
<gene>
    <name evidence="1" type="ORF">GCM10007301_33180</name>
</gene>
<comment type="caution">
    <text evidence="1">The sequence shown here is derived from an EMBL/GenBank/DDBJ whole genome shotgun (WGS) entry which is preliminary data.</text>
</comment>
<dbReference type="NCBIfam" id="NF007788">
    <property type="entry name" value="PRK10481.1"/>
    <property type="match status" value="1"/>
</dbReference>
<dbReference type="Pfam" id="PF07302">
    <property type="entry name" value="AroM"/>
    <property type="match status" value="1"/>
</dbReference>
<dbReference type="EMBL" id="BMCT01000004">
    <property type="protein sequence ID" value="GGF70801.1"/>
    <property type="molecule type" value="Genomic_DNA"/>
</dbReference>
<evidence type="ECO:0000313" key="1">
    <source>
        <dbReference type="EMBL" id="GGF70801.1"/>
    </source>
</evidence>
<proteinExistence type="predicted"/>
<accession>A0A917FFH9</accession>
<reference evidence="1" key="2">
    <citation type="submission" date="2020-09" db="EMBL/GenBank/DDBJ databases">
        <authorList>
            <person name="Sun Q."/>
            <person name="Sedlacek I."/>
        </authorList>
    </citation>
    <scope>NUCLEOTIDE SEQUENCE</scope>
    <source>
        <strain evidence="1">CCM 7897</strain>
    </source>
</reference>
<protein>
    <recommendedName>
        <fullName evidence="3">AroM protein</fullName>
    </recommendedName>
</protein>
<keyword evidence="2" id="KW-1185">Reference proteome</keyword>
<name>A0A917FFH9_9HYPH</name>
<organism evidence="1 2">
    <name type="scientific">Azorhizobium oxalatiphilum</name>
    <dbReference type="NCBI Taxonomy" id="980631"/>
    <lineage>
        <taxon>Bacteria</taxon>
        <taxon>Pseudomonadati</taxon>
        <taxon>Pseudomonadota</taxon>
        <taxon>Alphaproteobacteria</taxon>
        <taxon>Hyphomicrobiales</taxon>
        <taxon>Xanthobacteraceae</taxon>
        <taxon>Azorhizobium</taxon>
    </lineage>
</organism>
<sequence>MSKKRMGVVVIGQSPRPTVVAEIAAVISPDFEIELRGALDGMTREEIDTIPPRDGKDALFTLLPSGEPVRISKAEVEARAAVQIARFAEEGMAVTLLACTGKFPNLPEDGKVIFPSAVLHKAVEAVLPKGRLGVFSPLAEQSALIHKKWERAGIEVVGVTLQPGSDEAAVDAAAAEMAALKPDLVVMDCMGYSSANKARVRHTYKGPVMLGISSSARMVEELLS</sequence>
<dbReference type="Proteomes" id="UP000606044">
    <property type="component" value="Unassembled WGS sequence"/>
</dbReference>